<reference evidence="2" key="1">
    <citation type="journal article" date="2020" name="Nature">
        <title>Giant virus diversity and host interactions through global metagenomics.</title>
        <authorList>
            <person name="Schulz F."/>
            <person name="Roux S."/>
            <person name="Paez-Espino D."/>
            <person name="Jungbluth S."/>
            <person name="Walsh D.A."/>
            <person name="Denef V.J."/>
            <person name="McMahon K.D."/>
            <person name="Konstantinidis K.T."/>
            <person name="Eloe-Fadrosh E.A."/>
            <person name="Kyrpides N.C."/>
            <person name="Woyke T."/>
        </authorList>
    </citation>
    <scope>NUCLEOTIDE SEQUENCE</scope>
    <source>
        <strain evidence="2">GVMAG-M-3300024302-11</strain>
    </source>
</reference>
<dbReference type="GO" id="GO:0005829">
    <property type="term" value="C:cytosol"/>
    <property type="evidence" value="ECO:0007669"/>
    <property type="project" value="TreeGrafter"/>
</dbReference>
<dbReference type="AlphaFoldDB" id="A0A6C0IUR9"/>
<dbReference type="SUPFAM" id="SSF56235">
    <property type="entry name" value="N-terminal nucleophile aminohydrolases (Ntn hydrolases)"/>
    <property type="match status" value="1"/>
</dbReference>
<dbReference type="Gene3D" id="3.60.20.10">
    <property type="entry name" value="Glutamine Phosphoribosylpyrophosphate, subunit 1, domain 1"/>
    <property type="match status" value="1"/>
</dbReference>
<evidence type="ECO:0000259" key="1">
    <source>
        <dbReference type="Pfam" id="PF13537"/>
    </source>
</evidence>
<accession>A0A6C0IUR9</accession>
<protein>
    <recommendedName>
        <fullName evidence="1">Glutamine amidotransferase type-2 domain-containing protein</fullName>
    </recommendedName>
</protein>
<organism evidence="2">
    <name type="scientific">viral metagenome</name>
    <dbReference type="NCBI Taxonomy" id="1070528"/>
    <lineage>
        <taxon>unclassified sequences</taxon>
        <taxon>metagenomes</taxon>
        <taxon>organismal metagenomes</taxon>
    </lineage>
</organism>
<dbReference type="InterPro" id="IPR017932">
    <property type="entry name" value="GATase_2_dom"/>
</dbReference>
<name>A0A6C0IUR9_9ZZZZ</name>
<proteinExistence type="predicted"/>
<evidence type="ECO:0000313" key="2">
    <source>
        <dbReference type="EMBL" id="QHT96419.1"/>
    </source>
</evidence>
<dbReference type="PANTHER" id="PTHR43284">
    <property type="entry name" value="ASPARAGINE SYNTHETASE (GLUTAMINE-HYDROLYZING)"/>
    <property type="match status" value="1"/>
</dbReference>
<dbReference type="InterPro" id="IPR029055">
    <property type="entry name" value="Ntn_hydrolases_N"/>
</dbReference>
<dbReference type="PANTHER" id="PTHR43284:SF1">
    <property type="entry name" value="ASPARAGINE SYNTHETASE"/>
    <property type="match status" value="1"/>
</dbReference>
<feature type="domain" description="Glutamine amidotransferase type-2" evidence="1">
    <location>
        <begin position="2"/>
        <end position="60"/>
    </location>
</feature>
<dbReference type="EMBL" id="MN740257">
    <property type="protein sequence ID" value="QHT96419.1"/>
    <property type="molecule type" value="Genomic_DNA"/>
</dbReference>
<dbReference type="InterPro" id="IPR051786">
    <property type="entry name" value="ASN_synthetase/amidase"/>
</dbReference>
<sequence>MLLEQYKEKGTEFIKDLDGEFTFIIFDFKKNIILQSSDIFGIKPQWYNITEDGIIVSSFRSSVCQCSALEEEFTNRKINSK</sequence>
<dbReference type="Pfam" id="PF13537">
    <property type="entry name" value="GATase_7"/>
    <property type="match status" value="1"/>
</dbReference>